<keyword evidence="7" id="KW-0325">Glycoprotein</keyword>
<evidence type="ECO:0000256" key="7">
    <source>
        <dbReference type="ARBA" id="ARBA00023180"/>
    </source>
</evidence>
<reference evidence="12 13" key="1">
    <citation type="submission" date="2020-10" db="EMBL/GenBank/DDBJ databases">
        <title>Pygocentrus nattereri (red-bellied piranha) genome, fPygNat1, primary haplotype.</title>
        <authorList>
            <person name="Myers G."/>
            <person name="Meyer A."/>
            <person name="Karagic N."/>
            <person name="Pippel M."/>
            <person name="Winkler S."/>
            <person name="Tracey A."/>
            <person name="Wood J."/>
            <person name="Formenti G."/>
            <person name="Howe K."/>
            <person name="Fedrigo O."/>
            <person name="Jarvis E.D."/>
        </authorList>
    </citation>
    <scope>NUCLEOTIDE SEQUENCE [LARGE SCALE GENOMIC DNA]</scope>
</reference>
<dbReference type="PANTHER" id="PTHR10970">
    <property type="entry name" value="CLUSTERIN"/>
    <property type="match status" value="1"/>
</dbReference>
<dbReference type="GO" id="GO:0005634">
    <property type="term" value="C:nucleus"/>
    <property type="evidence" value="ECO:0007669"/>
    <property type="project" value="TreeGrafter"/>
</dbReference>
<evidence type="ECO:0000256" key="9">
    <source>
        <dbReference type="SAM" id="Coils"/>
    </source>
</evidence>
<protein>
    <recommendedName>
        <fullName evidence="8">Clusterin</fullName>
    </recommendedName>
</protein>
<dbReference type="InterPro" id="IPR016014">
    <property type="entry name" value="Clusterin_N"/>
</dbReference>
<reference evidence="12" key="3">
    <citation type="submission" date="2025-09" db="UniProtKB">
        <authorList>
            <consortium name="Ensembl"/>
        </authorList>
    </citation>
    <scope>IDENTIFICATION</scope>
</reference>
<keyword evidence="5 9" id="KW-0175">Coiled coil</keyword>
<evidence type="ECO:0000313" key="12">
    <source>
        <dbReference type="Ensembl" id="ENSPNAP00000001398.2"/>
    </source>
</evidence>
<keyword evidence="13" id="KW-1185">Reference proteome</keyword>
<sequence length="460" mass="51762">RRSCVSLCFSTVFLPFLVNVFSPCVCVYVFVTVLSAEGQRYVDEEMKRALLEVKQMKETMDKTDEKHQQLIKTLRQSQDKTRGAEQLAQEAEQKLQEAEHQCRDRLRPMWEKCRPCLQARCGSFYTSTCRRSSSSFSLQKTAEYLNQGRDHKQPLNLSPPSNMDKDLVWIKNTFSRIRTKVASLYSHSSALVSAMQRELGSAFLSVFTEDIQPEPAFPSEHLQTGGLSLSGSLGGAFDSFMEMGRNVLHEVSSALTQAFEGSEGEGVTQRGWCYIPELTLGIKNRLFMITDDLTLFRKCLCRHLRSQGTECKEKRSECDNCHQALLTECPEVPEHYSELSEISLLLNASRSQYEEVLQVLRSHTEHTLRWAENVTQKHAWVTHISNGTAPPHVFSLTKLVPGSSGGSRTDTVVEVSVLDSPVLSLSVPAELELPDPAFIEYIAKEALLAYQNTLANALHS</sequence>
<dbReference type="InterPro" id="IPR000753">
    <property type="entry name" value="Clusterin-like"/>
</dbReference>
<dbReference type="Proteomes" id="UP001501920">
    <property type="component" value="Chromosome 2"/>
</dbReference>
<dbReference type="PANTHER" id="PTHR10970:SF2">
    <property type="entry name" value="CLUSTERIN-LIKE PROTEIN 1"/>
    <property type="match status" value="1"/>
</dbReference>
<evidence type="ECO:0000256" key="6">
    <source>
        <dbReference type="ARBA" id="ARBA00023157"/>
    </source>
</evidence>
<reference evidence="12" key="2">
    <citation type="submission" date="2025-08" db="UniProtKB">
        <authorList>
            <consortium name="Ensembl"/>
        </authorList>
    </citation>
    <scope>IDENTIFICATION</scope>
</reference>
<dbReference type="GO" id="GO:0051787">
    <property type="term" value="F:misfolded protein binding"/>
    <property type="evidence" value="ECO:0007669"/>
    <property type="project" value="TreeGrafter"/>
</dbReference>
<feature type="domain" description="Clusterin C-terminal" evidence="11">
    <location>
        <begin position="223"/>
        <end position="451"/>
    </location>
</feature>
<evidence type="ECO:0000256" key="1">
    <source>
        <dbReference type="ARBA" id="ARBA00004613"/>
    </source>
</evidence>
<organism evidence="12 13">
    <name type="scientific">Pygocentrus nattereri</name>
    <name type="common">Red-bellied piranha</name>
    <dbReference type="NCBI Taxonomy" id="42514"/>
    <lineage>
        <taxon>Eukaryota</taxon>
        <taxon>Metazoa</taxon>
        <taxon>Chordata</taxon>
        <taxon>Craniata</taxon>
        <taxon>Vertebrata</taxon>
        <taxon>Euteleostomi</taxon>
        <taxon>Actinopterygii</taxon>
        <taxon>Neopterygii</taxon>
        <taxon>Teleostei</taxon>
        <taxon>Ostariophysi</taxon>
        <taxon>Characiformes</taxon>
        <taxon>Characoidei</taxon>
        <taxon>Pygocentrus</taxon>
    </lineage>
</organism>
<evidence type="ECO:0000256" key="3">
    <source>
        <dbReference type="ARBA" id="ARBA00022525"/>
    </source>
</evidence>
<name>A0A3B4BP91_PYGNA</name>
<evidence type="ECO:0000313" key="13">
    <source>
        <dbReference type="Proteomes" id="UP001501920"/>
    </source>
</evidence>
<keyword evidence="3" id="KW-0964">Secreted</keyword>
<dbReference type="OrthoDB" id="9894485at2759"/>
<dbReference type="InterPro" id="IPR016015">
    <property type="entry name" value="Clusterin_C"/>
</dbReference>
<gene>
    <name evidence="12" type="primary">CLUL1</name>
</gene>
<feature type="domain" description="Clusterin N-terminal" evidence="10">
    <location>
        <begin position="34"/>
        <end position="224"/>
    </location>
</feature>
<evidence type="ECO:0000259" key="10">
    <source>
        <dbReference type="SMART" id="SM00030"/>
    </source>
</evidence>
<comment type="similarity">
    <text evidence="2 8">Belongs to the clusterin family.</text>
</comment>
<dbReference type="GO" id="GO:0005615">
    <property type="term" value="C:extracellular space"/>
    <property type="evidence" value="ECO:0007669"/>
    <property type="project" value="TreeGrafter"/>
</dbReference>
<dbReference type="Pfam" id="PF01093">
    <property type="entry name" value="Clusterin"/>
    <property type="match status" value="1"/>
</dbReference>
<dbReference type="AlphaFoldDB" id="A0A3B4BP91"/>
<feature type="coiled-coil region" evidence="9">
    <location>
        <begin position="46"/>
        <end position="104"/>
    </location>
</feature>
<dbReference type="GeneTree" id="ENSGT00530000063668"/>
<dbReference type="OMA" id="KYGWVSQ"/>
<evidence type="ECO:0000256" key="4">
    <source>
        <dbReference type="ARBA" id="ARBA00022729"/>
    </source>
</evidence>
<keyword evidence="6" id="KW-1015">Disulfide bond</keyword>
<evidence type="ECO:0000256" key="5">
    <source>
        <dbReference type="ARBA" id="ARBA00023054"/>
    </source>
</evidence>
<dbReference type="STRING" id="42514.ENSPNAP00000001398"/>
<keyword evidence="4" id="KW-0732">Signal</keyword>
<proteinExistence type="inferred from homology"/>
<evidence type="ECO:0000256" key="2">
    <source>
        <dbReference type="ARBA" id="ARBA00010069"/>
    </source>
</evidence>
<dbReference type="SMART" id="SM00030">
    <property type="entry name" value="CLb"/>
    <property type="match status" value="1"/>
</dbReference>
<dbReference type="SMART" id="SM00035">
    <property type="entry name" value="CLa"/>
    <property type="match status" value="1"/>
</dbReference>
<evidence type="ECO:0000256" key="8">
    <source>
        <dbReference type="RuleBase" id="RU000629"/>
    </source>
</evidence>
<comment type="subcellular location">
    <subcellularLocation>
        <location evidence="1">Secreted</location>
    </subcellularLocation>
</comment>
<accession>A0A3B4BP91</accession>
<dbReference type="Ensembl" id="ENSPNAT00000012224.2">
    <property type="protein sequence ID" value="ENSPNAP00000001398.2"/>
    <property type="gene ID" value="ENSPNAG00000008139.2"/>
</dbReference>
<evidence type="ECO:0000259" key="11">
    <source>
        <dbReference type="SMART" id="SM00035"/>
    </source>
</evidence>